<gene>
    <name evidence="1" type="ORF">CRX53_03970</name>
</gene>
<organism evidence="1 2">
    <name type="scientific">Leclercia adecarboxylata</name>
    <dbReference type="NCBI Taxonomy" id="83655"/>
    <lineage>
        <taxon>Bacteria</taxon>
        <taxon>Pseudomonadati</taxon>
        <taxon>Pseudomonadota</taxon>
        <taxon>Gammaproteobacteria</taxon>
        <taxon>Enterobacterales</taxon>
        <taxon>Enterobacteriaceae</taxon>
        <taxon>Leclercia</taxon>
    </lineage>
</organism>
<dbReference type="AlphaFoldDB" id="A0A855EVF5"/>
<reference evidence="2" key="1">
    <citation type="submission" date="2017-09" db="EMBL/GenBank/DDBJ databases">
        <title>FDA dAtabase for Regulatory Grade micrObial Sequences (FDA-ARGOS): Supporting development and validation of Infectious Disease Dx tests.</title>
        <authorList>
            <person name="Minogue T."/>
            <person name="Wolcott M."/>
            <person name="Wasieloski L."/>
            <person name="Aguilar W."/>
            <person name="Moore D."/>
            <person name="Tallon L."/>
            <person name="Sadzewicz L."/>
            <person name="Ott S."/>
            <person name="Zhao X."/>
            <person name="Nagaraj S."/>
            <person name="Vavikolanu K."/>
            <person name="Aluvathingal J."/>
            <person name="Nadendla S."/>
            <person name="Sichtig H."/>
        </authorList>
    </citation>
    <scope>NUCLEOTIDE SEQUENCE [LARGE SCALE GENOMIC DNA]</scope>
    <source>
        <strain evidence="2">FDAARGOS_404</strain>
    </source>
</reference>
<evidence type="ECO:0000313" key="1">
    <source>
        <dbReference type="EMBL" id="PHH03186.1"/>
    </source>
</evidence>
<protein>
    <submittedName>
        <fullName evidence="1">Uncharacterized protein</fullName>
    </submittedName>
</protein>
<accession>A0A855EVF5</accession>
<dbReference type="Proteomes" id="UP000222768">
    <property type="component" value="Unassembled WGS sequence"/>
</dbReference>
<sequence>MRPPCGLREPHEKLARSAPLLFGERVGVRGNMRPPCGLREPHEKLARSAPLLFGERVGVRGNMRPPCGLREPHEKMARSAPSPLWGEGWGEGNMRLRWWFRSLYVLHFSFSRITRERARGARRLPPGYPGSRPGKSPLRGTLSLFLQAFGSGTSLHPCRLCPLGASLRLAPAFRKRFGDFQPAREVAVSLLKYCDYFIALRAIKLLWIPPPCV</sequence>
<evidence type="ECO:0000313" key="2">
    <source>
        <dbReference type="Proteomes" id="UP000222768"/>
    </source>
</evidence>
<name>A0A855EVF5_9ENTR</name>
<proteinExistence type="predicted"/>
<dbReference type="EMBL" id="PDLK01000002">
    <property type="protein sequence ID" value="PHH03186.1"/>
    <property type="molecule type" value="Genomic_DNA"/>
</dbReference>
<comment type="caution">
    <text evidence="1">The sequence shown here is derived from an EMBL/GenBank/DDBJ whole genome shotgun (WGS) entry which is preliminary data.</text>
</comment>